<keyword evidence="1" id="KW-0472">Membrane</keyword>
<proteinExistence type="predicted"/>
<dbReference type="EMBL" id="LR797823">
    <property type="protein sequence ID" value="CAB4241361.1"/>
    <property type="molecule type" value="Genomic_DNA"/>
</dbReference>
<organism evidence="2">
    <name type="scientific">uncultured Caudovirales phage</name>
    <dbReference type="NCBI Taxonomy" id="2100421"/>
    <lineage>
        <taxon>Viruses</taxon>
        <taxon>Duplodnaviria</taxon>
        <taxon>Heunggongvirae</taxon>
        <taxon>Uroviricota</taxon>
        <taxon>Caudoviricetes</taxon>
        <taxon>Peduoviridae</taxon>
        <taxon>Maltschvirus</taxon>
        <taxon>Maltschvirus maltsch</taxon>
    </lineage>
</organism>
<accession>A0A6J5T9Y2</accession>
<evidence type="ECO:0000313" key="2">
    <source>
        <dbReference type="EMBL" id="CAB4241361.1"/>
    </source>
</evidence>
<sequence>MEELKAIFTIIKDLPNLAIWVFVIIYAYKVAVLGSIYGVIRYVVNKFVEWRKHVASKESSLNVDSLETADKLDEALKEYFGVGKIRESDVVKLAIVLQGSKK</sequence>
<evidence type="ECO:0000256" key="1">
    <source>
        <dbReference type="SAM" id="Phobius"/>
    </source>
</evidence>
<gene>
    <name evidence="2" type="ORF">UFOVP67_61</name>
</gene>
<keyword evidence="1" id="KW-1133">Transmembrane helix</keyword>
<protein>
    <submittedName>
        <fullName evidence="2">Uncharacterized protein</fullName>
    </submittedName>
</protein>
<feature type="transmembrane region" description="Helical" evidence="1">
    <location>
        <begin position="17"/>
        <end position="44"/>
    </location>
</feature>
<keyword evidence="1" id="KW-0812">Transmembrane</keyword>
<reference evidence="2" key="1">
    <citation type="submission" date="2020-05" db="EMBL/GenBank/DDBJ databases">
        <authorList>
            <person name="Chiriac C."/>
            <person name="Salcher M."/>
            <person name="Ghai R."/>
            <person name="Kavagutti S V."/>
        </authorList>
    </citation>
    <scope>NUCLEOTIDE SEQUENCE</scope>
</reference>
<name>A0A6J5T9Y2_9CAUD</name>